<evidence type="ECO:0000313" key="2">
    <source>
        <dbReference type="EMBL" id="MFD1810689.1"/>
    </source>
</evidence>
<comment type="caution">
    <text evidence="2">The sequence shown here is derived from an EMBL/GenBank/DDBJ whole genome shotgun (WGS) entry which is preliminary data.</text>
</comment>
<gene>
    <name evidence="2" type="ORF">ACFSJG_00545</name>
</gene>
<reference evidence="3" key="1">
    <citation type="journal article" date="2019" name="Int. J. Syst. Evol. Microbiol.">
        <title>The Global Catalogue of Microorganisms (GCM) 10K type strain sequencing project: providing services to taxonomists for standard genome sequencing and annotation.</title>
        <authorList>
            <consortium name="The Broad Institute Genomics Platform"/>
            <consortium name="The Broad Institute Genome Sequencing Center for Infectious Disease"/>
            <person name="Wu L."/>
            <person name="Ma J."/>
        </authorList>
    </citation>
    <scope>NUCLEOTIDE SEQUENCE [LARGE SCALE GENOMIC DNA]</scope>
    <source>
        <strain evidence="3">DT72</strain>
    </source>
</reference>
<keyword evidence="3" id="KW-1185">Reference proteome</keyword>
<feature type="region of interest" description="Disordered" evidence="1">
    <location>
        <begin position="45"/>
        <end position="66"/>
    </location>
</feature>
<organism evidence="2 3">
    <name type="scientific">Rhodococcus gannanensis</name>
    <dbReference type="NCBI Taxonomy" id="1960308"/>
    <lineage>
        <taxon>Bacteria</taxon>
        <taxon>Bacillati</taxon>
        <taxon>Actinomycetota</taxon>
        <taxon>Actinomycetes</taxon>
        <taxon>Mycobacteriales</taxon>
        <taxon>Nocardiaceae</taxon>
        <taxon>Rhodococcus</taxon>
    </lineage>
</organism>
<dbReference type="EMBL" id="JBHUFB010000001">
    <property type="protein sequence ID" value="MFD1810689.1"/>
    <property type="molecule type" value="Genomic_DNA"/>
</dbReference>
<evidence type="ECO:0000256" key="1">
    <source>
        <dbReference type="SAM" id="MobiDB-lite"/>
    </source>
</evidence>
<evidence type="ECO:0000313" key="3">
    <source>
        <dbReference type="Proteomes" id="UP001597286"/>
    </source>
</evidence>
<accession>A0ABW4NYL3</accession>
<protein>
    <submittedName>
        <fullName evidence="2">Uncharacterized protein</fullName>
    </submittedName>
</protein>
<sequence length="66" mass="6873">MTTRTGTTAFRVRSWIWRNGVYALAATAALSGLTAIDHFTNELNPTTAGAFPSGSGPADETPEGST</sequence>
<name>A0ABW4NYL3_9NOCA</name>
<dbReference type="Proteomes" id="UP001597286">
    <property type="component" value="Unassembled WGS sequence"/>
</dbReference>
<dbReference type="RefSeq" id="WP_378483248.1">
    <property type="nucleotide sequence ID" value="NZ_JBHUFB010000001.1"/>
</dbReference>
<proteinExistence type="predicted"/>